<evidence type="ECO:0000313" key="1">
    <source>
        <dbReference type="EMBL" id="CEK99989.1"/>
    </source>
</evidence>
<feature type="non-terminal residue" evidence="1">
    <location>
        <position position="71"/>
    </location>
</feature>
<accession>A0A0B7C3F8</accession>
<protein>
    <submittedName>
        <fullName evidence="1">Uncharacterized protein</fullName>
    </submittedName>
</protein>
<gene>
    <name evidence="1" type="primary">ORF222595</name>
</gene>
<dbReference type="EMBL" id="HACG01053118">
    <property type="protein sequence ID" value="CEK99989.1"/>
    <property type="molecule type" value="Transcribed_RNA"/>
</dbReference>
<name>A0A0B7C3F8_9EUPU</name>
<sequence>FGVAIVYRAYCFPADLLSDEGNFTWYRNNYVNMAAVSAILCTLTSCETRFMKPSMLRKAMRLGAFAVPYIY</sequence>
<reference evidence="1" key="1">
    <citation type="submission" date="2014-12" db="EMBL/GenBank/DDBJ databases">
        <title>Insight into the proteome of Arion vulgaris.</title>
        <authorList>
            <person name="Aradska J."/>
            <person name="Bulat T."/>
            <person name="Smidak R."/>
            <person name="Sarate P."/>
            <person name="Gangsoo J."/>
            <person name="Sialana F."/>
            <person name="Bilban M."/>
            <person name="Lubec G."/>
        </authorList>
    </citation>
    <scope>NUCLEOTIDE SEQUENCE</scope>
    <source>
        <tissue evidence="1">Skin</tissue>
    </source>
</reference>
<dbReference type="AlphaFoldDB" id="A0A0B7C3F8"/>
<proteinExistence type="predicted"/>
<feature type="non-terminal residue" evidence="1">
    <location>
        <position position="1"/>
    </location>
</feature>
<organism evidence="1">
    <name type="scientific">Arion vulgaris</name>
    <dbReference type="NCBI Taxonomy" id="1028688"/>
    <lineage>
        <taxon>Eukaryota</taxon>
        <taxon>Metazoa</taxon>
        <taxon>Spiralia</taxon>
        <taxon>Lophotrochozoa</taxon>
        <taxon>Mollusca</taxon>
        <taxon>Gastropoda</taxon>
        <taxon>Heterobranchia</taxon>
        <taxon>Euthyneura</taxon>
        <taxon>Panpulmonata</taxon>
        <taxon>Eupulmonata</taxon>
        <taxon>Stylommatophora</taxon>
        <taxon>Helicina</taxon>
        <taxon>Arionoidea</taxon>
        <taxon>Arionidae</taxon>
        <taxon>Arion</taxon>
    </lineage>
</organism>